<evidence type="ECO:0000313" key="2">
    <source>
        <dbReference type="EMBL" id="CAE7452911.1"/>
    </source>
</evidence>
<dbReference type="Proteomes" id="UP000649617">
    <property type="component" value="Unassembled WGS sequence"/>
</dbReference>
<protein>
    <submittedName>
        <fullName evidence="2">Uncharacterized protein</fullName>
    </submittedName>
</protein>
<evidence type="ECO:0000313" key="3">
    <source>
        <dbReference type="Proteomes" id="UP000649617"/>
    </source>
</evidence>
<dbReference type="EMBL" id="CAJNIZ010021533">
    <property type="protein sequence ID" value="CAE7452911.1"/>
    <property type="molecule type" value="Genomic_DNA"/>
</dbReference>
<feature type="compositionally biased region" description="Basic residues" evidence="1">
    <location>
        <begin position="88"/>
        <end position="101"/>
    </location>
</feature>
<gene>
    <name evidence="2" type="ORF">SPIL2461_LOCUS11098</name>
</gene>
<dbReference type="OrthoDB" id="435308at2759"/>
<sequence>EYHSVICFDGCVNENKSIVRNGLGDDGKLLEFVLIFQRRVREGRQRKIFCGSLKVETAMLKVETAIMKLFVPRARFSELQCQGAGQSSRRHWPMAPRRRPRKEPVSRATTHYLTCISVLG</sequence>
<feature type="non-terminal residue" evidence="2">
    <location>
        <position position="1"/>
    </location>
</feature>
<accession>A0A812RT26</accession>
<comment type="caution">
    <text evidence="2">The sequence shown here is derived from an EMBL/GenBank/DDBJ whole genome shotgun (WGS) entry which is preliminary data.</text>
</comment>
<name>A0A812RT26_SYMPI</name>
<dbReference type="AlphaFoldDB" id="A0A812RT26"/>
<keyword evidence="3" id="KW-1185">Reference proteome</keyword>
<feature type="region of interest" description="Disordered" evidence="1">
    <location>
        <begin position="85"/>
        <end position="106"/>
    </location>
</feature>
<organism evidence="2 3">
    <name type="scientific">Symbiodinium pilosum</name>
    <name type="common">Dinoflagellate</name>
    <dbReference type="NCBI Taxonomy" id="2952"/>
    <lineage>
        <taxon>Eukaryota</taxon>
        <taxon>Sar</taxon>
        <taxon>Alveolata</taxon>
        <taxon>Dinophyceae</taxon>
        <taxon>Suessiales</taxon>
        <taxon>Symbiodiniaceae</taxon>
        <taxon>Symbiodinium</taxon>
    </lineage>
</organism>
<evidence type="ECO:0000256" key="1">
    <source>
        <dbReference type="SAM" id="MobiDB-lite"/>
    </source>
</evidence>
<reference evidence="2" key="1">
    <citation type="submission" date="2021-02" db="EMBL/GenBank/DDBJ databases">
        <authorList>
            <person name="Dougan E. K."/>
            <person name="Rhodes N."/>
            <person name="Thang M."/>
            <person name="Chan C."/>
        </authorList>
    </citation>
    <scope>NUCLEOTIDE SEQUENCE</scope>
</reference>
<proteinExistence type="predicted"/>